<protein>
    <submittedName>
        <fullName evidence="3">AAA-27 multi-domain protein</fullName>
    </submittedName>
</protein>
<sequence length="449" mass="50073">MPSKTSCPISELDRALSSYVNSREDTLRIRRTLSKYLISSLRPVTAATQNQHLNHECPQGLAVANTNPPGLKDTRLDYLQALRARNQALARHRELQASLEQLRDRHVDENPTQPESEYDNDVTRSYVSLLRQRRRYAELQVIQESLEKLLSAKPSNASADPRDLIKSAIGEQPDLPVERLEHLSQAEDDQASIFKLKQEVLEARASMERAQAASNKALEETRQEPSLQAQVYALEQARNEIVDWVQGELAKMEEETTFPEDASPMKRPVTSAAPVDLAFAETQVRESYNKYTATRARLLEIYASFQQPLDIPSLTQDSAVPIPQSSTTVTTKPPKPEKPISKLLPHLPHLSQIANNERALLQQSVYLETQIAAADQDIQDTLLRLAGESHLLPPAGSKDVAAWGKTAREAETATDEFVKARLGESRKEVGGVKTIVELCSLQGRVLEAV</sequence>
<dbReference type="AlphaFoldDB" id="A0A2W1FA30"/>
<keyword evidence="1" id="KW-0175">Coiled coil</keyword>
<organism evidence="3 4">
    <name type="scientific">Pyrenophora tritici-repentis</name>
    <dbReference type="NCBI Taxonomy" id="45151"/>
    <lineage>
        <taxon>Eukaryota</taxon>
        <taxon>Fungi</taxon>
        <taxon>Dikarya</taxon>
        <taxon>Ascomycota</taxon>
        <taxon>Pezizomycotina</taxon>
        <taxon>Dothideomycetes</taxon>
        <taxon>Pleosporomycetidae</taxon>
        <taxon>Pleosporales</taxon>
        <taxon>Pleosporineae</taxon>
        <taxon>Pleosporaceae</taxon>
        <taxon>Pyrenophora</taxon>
    </lineage>
</organism>
<dbReference type="Proteomes" id="UP000249757">
    <property type="component" value="Unassembled WGS sequence"/>
</dbReference>
<evidence type="ECO:0000313" key="4">
    <source>
        <dbReference type="Proteomes" id="UP000249757"/>
    </source>
</evidence>
<keyword evidence="4" id="KW-1185">Reference proteome</keyword>
<feature type="region of interest" description="Disordered" evidence="2">
    <location>
        <begin position="316"/>
        <end position="337"/>
    </location>
</feature>
<accession>A0A2W1FA30</accession>
<evidence type="ECO:0000256" key="1">
    <source>
        <dbReference type="SAM" id="Coils"/>
    </source>
</evidence>
<comment type="caution">
    <text evidence="3">The sequence shown here is derived from an EMBL/GenBank/DDBJ whole genome shotgun (WGS) entry which is preliminary data.</text>
</comment>
<dbReference type="OMA" id="QPRFKHA"/>
<reference evidence="4" key="1">
    <citation type="journal article" date="2022" name="Microb. Genom.">
        <title>A global pangenome for the wheat fungal pathogen Pyrenophora tritici-repentis and prediction of effector protein structural homology.</title>
        <authorList>
            <person name="Moolhuijzen P.M."/>
            <person name="See P.T."/>
            <person name="Shi G."/>
            <person name="Powell H.R."/>
            <person name="Cockram J."/>
            <person name="Jorgensen L.N."/>
            <person name="Benslimane H."/>
            <person name="Strelkov S.E."/>
            <person name="Turner J."/>
            <person name="Liu Z."/>
            <person name="Moffat C.S."/>
        </authorList>
    </citation>
    <scope>NUCLEOTIDE SEQUENCE [LARGE SCALE GENOMIC DNA]</scope>
</reference>
<feature type="coiled-coil region" evidence="1">
    <location>
        <begin position="193"/>
        <end position="220"/>
    </location>
</feature>
<proteinExistence type="predicted"/>
<dbReference type="EMBL" id="NRDI02000006">
    <property type="protein sequence ID" value="KAI1515444.1"/>
    <property type="molecule type" value="Genomic_DNA"/>
</dbReference>
<dbReference type="OrthoDB" id="5402392at2759"/>
<evidence type="ECO:0000313" key="3">
    <source>
        <dbReference type="EMBL" id="KAI1515444.1"/>
    </source>
</evidence>
<gene>
    <name evidence="3" type="ORF">Ptr86124_005445</name>
</gene>
<evidence type="ECO:0000256" key="2">
    <source>
        <dbReference type="SAM" id="MobiDB-lite"/>
    </source>
</evidence>
<name>A0A2W1FA30_9PLEO</name>